<evidence type="ECO:0000313" key="2">
    <source>
        <dbReference type="Proteomes" id="UP000076335"/>
    </source>
</evidence>
<protein>
    <submittedName>
        <fullName evidence="1">Uncharacterized protein</fullName>
    </submittedName>
</protein>
<organism evidence="1 2">
    <name type="scientific">Thalassospira lucentensis</name>
    <dbReference type="NCBI Taxonomy" id="168935"/>
    <lineage>
        <taxon>Bacteria</taxon>
        <taxon>Pseudomonadati</taxon>
        <taxon>Pseudomonadota</taxon>
        <taxon>Alphaproteobacteria</taxon>
        <taxon>Rhodospirillales</taxon>
        <taxon>Thalassospiraceae</taxon>
        <taxon>Thalassospira</taxon>
    </lineage>
</organism>
<gene>
    <name evidence="1" type="ORF">AUP42_20080</name>
</gene>
<proteinExistence type="predicted"/>
<dbReference type="EMBL" id="LPVY01000013">
    <property type="protein sequence ID" value="KZB64090.1"/>
    <property type="molecule type" value="Genomic_DNA"/>
</dbReference>
<accession>A0A154L4M3</accession>
<sequence>MKCAGFAWQGPKPRNSAMQHGFLRQCNFTDFAAFLIRNAGFSGAVHINKRAPDAKQSTDEMVITLKFAFPYAKDYFKAPSPRSQNSIFCRPFYGNGLF</sequence>
<name>A0A154L4M3_9PROT</name>
<evidence type="ECO:0000313" key="1">
    <source>
        <dbReference type="EMBL" id="KZB64090.1"/>
    </source>
</evidence>
<reference evidence="1 2" key="1">
    <citation type="submission" date="2015-12" db="EMBL/GenBank/DDBJ databases">
        <title>Genome sequence of Thalassospira lucentensis MCCC 1A02072.</title>
        <authorList>
            <person name="Lu L."/>
            <person name="Lai Q."/>
            <person name="Shao Z."/>
            <person name="Qian P."/>
        </authorList>
    </citation>
    <scope>NUCLEOTIDE SEQUENCE [LARGE SCALE GENOMIC DNA]</scope>
    <source>
        <strain evidence="1 2">MCCC 1A02072</strain>
    </source>
</reference>
<dbReference type="Proteomes" id="UP000076335">
    <property type="component" value="Unassembled WGS sequence"/>
</dbReference>
<comment type="caution">
    <text evidence="1">The sequence shown here is derived from an EMBL/GenBank/DDBJ whole genome shotgun (WGS) entry which is preliminary data.</text>
</comment>
<dbReference type="AlphaFoldDB" id="A0A154L4M3"/>